<dbReference type="InterPro" id="IPR001283">
    <property type="entry name" value="CRISP-related"/>
</dbReference>
<dbReference type="InterPro" id="IPR018244">
    <property type="entry name" value="Allrgn_V5/Tpx1_CS"/>
</dbReference>
<dbReference type="PANTHER" id="PTHR10334">
    <property type="entry name" value="CYSTEINE-RICH SECRETORY PROTEIN-RELATED"/>
    <property type="match status" value="1"/>
</dbReference>
<dbReference type="Proteomes" id="UP000053660">
    <property type="component" value="Unassembled WGS sequence"/>
</dbReference>
<gene>
    <name evidence="3" type="ORF">OESDEN_08915</name>
</gene>
<dbReference type="Pfam" id="PF00188">
    <property type="entry name" value="CAP"/>
    <property type="match status" value="1"/>
</dbReference>
<evidence type="ECO:0000256" key="1">
    <source>
        <dbReference type="SAM" id="SignalP"/>
    </source>
</evidence>
<proteinExistence type="predicted"/>
<name>A0A0B1T120_OESDE</name>
<protein>
    <submittedName>
        <fullName evidence="3">SCP-like protein</fullName>
    </submittedName>
</protein>
<evidence type="ECO:0000313" key="3">
    <source>
        <dbReference type="EMBL" id="KHJ91223.1"/>
    </source>
</evidence>
<feature type="domain" description="SCP" evidence="2">
    <location>
        <begin position="39"/>
        <end position="200"/>
    </location>
</feature>
<dbReference type="EMBL" id="KN552250">
    <property type="protein sequence ID" value="KHJ91223.1"/>
    <property type="molecule type" value="Genomic_DNA"/>
</dbReference>
<evidence type="ECO:0000259" key="2">
    <source>
        <dbReference type="SMART" id="SM00198"/>
    </source>
</evidence>
<dbReference type="PROSITE" id="PS01010">
    <property type="entry name" value="CRISP_2"/>
    <property type="match status" value="1"/>
</dbReference>
<dbReference type="AlphaFoldDB" id="A0A0B1T120"/>
<dbReference type="SMART" id="SM00198">
    <property type="entry name" value="SCP"/>
    <property type="match status" value="1"/>
</dbReference>
<feature type="chain" id="PRO_5002061329" evidence="1">
    <location>
        <begin position="24"/>
        <end position="227"/>
    </location>
</feature>
<dbReference type="Gene3D" id="3.40.33.10">
    <property type="entry name" value="CAP"/>
    <property type="match status" value="1"/>
</dbReference>
<dbReference type="InterPro" id="IPR014044">
    <property type="entry name" value="CAP_dom"/>
</dbReference>
<keyword evidence="4" id="KW-1185">Reference proteome</keyword>
<accession>A0A0B1T120</accession>
<dbReference type="GO" id="GO:0005576">
    <property type="term" value="C:extracellular region"/>
    <property type="evidence" value="ECO:0007669"/>
    <property type="project" value="InterPro"/>
</dbReference>
<keyword evidence="1" id="KW-0732">Signal</keyword>
<reference evidence="3 4" key="1">
    <citation type="submission" date="2014-03" db="EMBL/GenBank/DDBJ databases">
        <title>Draft genome of the hookworm Oesophagostomum dentatum.</title>
        <authorList>
            <person name="Mitreva M."/>
        </authorList>
    </citation>
    <scope>NUCLEOTIDE SEQUENCE [LARGE SCALE GENOMIC DNA]</scope>
    <source>
        <strain evidence="3 4">OD-Hann</strain>
    </source>
</reference>
<dbReference type="CDD" id="cd05380">
    <property type="entry name" value="CAP_euk"/>
    <property type="match status" value="1"/>
</dbReference>
<organism evidence="3 4">
    <name type="scientific">Oesophagostomum dentatum</name>
    <name type="common">Nodular worm</name>
    <dbReference type="NCBI Taxonomy" id="61180"/>
    <lineage>
        <taxon>Eukaryota</taxon>
        <taxon>Metazoa</taxon>
        <taxon>Ecdysozoa</taxon>
        <taxon>Nematoda</taxon>
        <taxon>Chromadorea</taxon>
        <taxon>Rhabditida</taxon>
        <taxon>Rhabditina</taxon>
        <taxon>Rhabditomorpha</taxon>
        <taxon>Strongyloidea</taxon>
        <taxon>Strongylidae</taxon>
        <taxon>Oesophagostomum</taxon>
    </lineage>
</organism>
<dbReference type="SUPFAM" id="SSF55797">
    <property type="entry name" value="PR-1-like"/>
    <property type="match status" value="1"/>
</dbReference>
<dbReference type="InterPro" id="IPR035940">
    <property type="entry name" value="CAP_sf"/>
</dbReference>
<feature type="signal peptide" evidence="1">
    <location>
        <begin position="1"/>
        <end position="23"/>
    </location>
</feature>
<sequence length="227" mass="24721">MTAALSICLFALVCLGLIDQAATASTICPNNNATNMNDNARNRVVNVHNNKRTEAARGQVKNGMNNYNCPQAADMIKMKYDCNLETKAQDIADDCSLEATPPNKRNQGELVFVINKKLGELGGAVTAINRATNNWWSEIDKNGINRKMQYVQYFDTKPESPKSFTQMAWAKTTKIGCGIGKCGTKTFVVCRYKPKGNIVGENVWKIGRPCSSCSSGGCASGGYLCIN</sequence>
<evidence type="ECO:0000313" key="4">
    <source>
        <dbReference type="Proteomes" id="UP000053660"/>
    </source>
</evidence>
<dbReference type="PRINTS" id="PR00837">
    <property type="entry name" value="V5TPXLIKE"/>
</dbReference>
<dbReference type="OrthoDB" id="43654at2759"/>